<protein>
    <recommendedName>
        <fullName evidence="3">DUF2194 domain-containing protein</fullName>
    </recommendedName>
</protein>
<organism evidence="1 2">
    <name type="scientific">Faecalibacterium langellae</name>
    <dbReference type="NCBI Taxonomy" id="3435293"/>
    <lineage>
        <taxon>Bacteria</taxon>
        <taxon>Bacillati</taxon>
        <taxon>Bacillota</taxon>
        <taxon>Clostridia</taxon>
        <taxon>Eubacteriales</taxon>
        <taxon>Oscillospiraceae</taxon>
        <taxon>Faecalibacterium</taxon>
    </lineage>
</organism>
<gene>
    <name evidence="1" type="ORF">CGS46_04130</name>
</gene>
<evidence type="ECO:0008006" key="3">
    <source>
        <dbReference type="Google" id="ProtNLM"/>
    </source>
</evidence>
<dbReference type="Proteomes" id="UP000220752">
    <property type="component" value="Unassembled WGS sequence"/>
</dbReference>
<accession>A0A2A6ZCW3</accession>
<dbReference type="EMBL" id="NMTQ01000020">
    <property type="protein sequence ID" value="PDX59164.1"/>
    <property type="molecule type" value="Genomic_DNA"/>
</dbReference>
<sequence length="619" mass="69222">MKLRFLSKLKQFRWSKLLLIWLVFLLIAGVLFAERCGIKYASTNFKIDYLSRTSVLPAQNALFGQPVTNLLLYDSTQDNVSEAKKQFDQILLDMKVSTQAVDISKSSTLLPDFSNYKTVVVLVPDLDVLGQDLITLMNWAQQGGSILFAMTPSKTSYFDVISLKLGVLSSSWNYKLAESIVPAEEFMLGGGQRYEFSDPFESALSVSLREEATVHARTGDEGTPLVWSVSLGSGRIVVDNIGIYDKIMRGIYAASFSLLCDATAYPVINGSVFYLDDFPSPVPGGDGTYIRRDYSMSISDFYSKVWWPDLVQLAQKYGVRFTGVMIENYEDDTVDEPTRQKDTQQFRYFGSLLLRQGGEIGFHGYNHQPLVLPNTDYKDLYAYRQWPSEEAITAAMEELIEFQQTILPYTNGTVYVPPSNILSAEGRRVLGTKVPQIRTIASTYFEDGTDLPYVQEFGVAADGIVEQPRIVSGGMVGDTYMRLAAMSELNMHYVSTHFMHPDDLLDEDRGAAEGWEVYKGGLEDYLKWLSTSAPDLRRQTGTECSGAIQRYAQLTVALDSTDTAWTLHLGNFIDEAWLFFRANEGTPGRVTNGELTHLTGDLYLLKATAGTVHIERKGA</sequence>
<keyword evidence="2" id="KW-1185">Reference proteome</keyword>
<evidence type="ECO:0000313" key="1">
    <source>
        <dbReference type="EMBL" id="PDX59164.1"/>
    </source>
</evidence>
<dbReference type="GO" id="GO:0005975">
    <property type="term" value="P:carbohydrate metabolic process"/>
    <property type="evidence" value="ECO:0007669"/>
    <property type="project" value="InterPro"/>
</dbReference>
<dbReference type="CDD" id="cd10924">
    <property type="entry name" value="CE4_COG4878"/>
    <property type="match status" value="1"/>
</dbReference>
<dbReference type="Gene3D" id="3.20.20.370">
    <property type="entry name" value="Glycoside hydrolase/deacetylase"/>
    <property type="match status" value="1"/>
</dbReference>
<dbReference type="InterPro" id="IPR018695">
    <property type="entry name" value="DUF2194"/>
</dbReference>
<name>A0A2A6ZCW3_9FIRM</name>
<dbReference type="InterPro" id="IPR011330">
    <property type="entry name" value="Glyco_hydro/deAcase_b/a-brl"/>
</dbReference>
<comment type="caution">
    <text evidence="1">The sequence shown here is derived from an EMBL/GenBank/DDBJ whole genome shotgun (WGS) entry which is preliminary data.</text>
</comment>
<dbReference type="SUPFAM" id="SSF88713">
    <property type="entry name" value="Glycoside hydrolase/deacetylase"/>
    <property type="match status" value="1"/>
</dbReference>
<dbReference type="Pfam" id="PF09960">
    <property type="entry name" value="DUF2194"/>
    <property type="match status" value="2"/>
</dbReference>
<proteinExistence type="predicted"/>
<reference evidence="1 2" key="1">
    <citation type="journal article" date="2017" name="Front. Microbiol.">
        <title>New Insights into the Diversity of the Genus Faecalibacterium.</title>
        <authorList>
            <person name="Benevides L."/>
            <person name="Burman S."/>
            <person name="Martin R."/>
            <person name="Robert V."/>
            <person name="Thomas M."/>
            <person name="Miquel S."/>
            <person name="Chain F."/>
            <person name="Sokol H."/>
            <person name="Bermudez-Humaran L.G."/>
            <person name="Morrison M."/>
            <person name="Langella P."/>
            <person name="Azevedo V.A."/>
            <person name="Chatel J.M."/>
            <person name="Soares S."/>
        </authorList>
    </citation>
    <scope>NUCLEOTIDE SEQUENCE [LARGE SCALE GENOMIC DNA]</scope>
    <source>
        <strain evidence="2">CNCM I-4540</strain>
    </source>
</reference>
<evidence type="ECO:0000313" key="2">
    <source>
        <dbReference type="Proteomes" id="UP000220752"/>
    </source>
</evidence>
<dbReference type="AlphaFoldDB" id="A0A2A6ZCW3"/>